<accession>Q22BS0</accession>
<reference evidence="3" key="1">
    <citation type="journal article" date="2006" name="PLoS Biol.">
        <title>Macronuclear genome sequence of the ciliate Tetrahymena thermophila, a model eukaryote.</title>
        <authorList>
            <person name="Eisen J.A."/>
            <person name="Coyne R.S."/>
            <person name="Wu M."/>
            <person name="Wu D."/>
            <person name="Thiagarajan M."/>
            <person name="Wortman J.R."/>
            <person name="Badger J.H."/>
            <person name="Ren Q."/>
            <person name="Amedeo P."/>
            <person name="Jones K.M."/>
            <person name="Tallon L.J."/>
            <person name="Delcher A.L."/>
            <person name="Salzberg S.L."/>
            <person name="Silva J.C."/>
            <person name="Haas B.J."/>
            <person name="Majoros W.H."/>
            <person name="Farzad M."/>
            <person name="Carlton J.M."/>
            <person name="Smith R.K. Jr."/>
            <person name="Garg J."/>
            <person name="Pearlman R.E."/>
            <person name="Karrer K.M."/>
            <person name="Sun L."/>
            <person name="Manning G."/>
            <person name="Elde N.C."/>
            <person name="Turkewitz A.P."/>
            <person name="Asai D.J."/>
            <person name="Wilkes D.E."/>
            <person name="Wang Y."/>
            <person name="Cai H."/>
            <person name="Collins K."/>
            <person name="Stewart B.A."/>
            <person name="Lee S.R."/>
            <person name="Wilamowska K."/>
            <person name="Weinberg Z."/>
            <person name="Ruzzo W.L."/>
            <person name="Wloga D."/>
            <person name="Gaertig J."/>
            <person name="Frankel J."/>
            <person name="Tsao C.-C."/>
            <person name="Gorovsky M.A."/>
            <person name="Keeling P.J."/>
            <person name="Waller R.F."/>
            <person name="Patron N.J."/>
            <person name="Cherry J.M."/>
            <person name="Stover N.A."/>
            <person name="Krieger C.J."/>
            <person name="del Toro C."/>
            <person name="Ryder H.F."/>
            <person name="Williamson S.C."/>
            <person name="Barbeau R.A."/>
            <person name="Hamilton E.P."/>
            <person name="Orias E."/>
        </authorList>
    </citation>
    <scope>NUCLEOTIDE SEQUENCE [LARGE SCALE GENOMIC DNA]</scope>
    <source>
        <strain evidence="3">SB210</strain>
    </source>
</reference>
<dbReference type="RefSeq" id="XP_001030382.1">
    <property type="nucleotide sequence ID" value="XM_001030382.1"/>
</dbReference>
<dbReference type="InParanoid" id="Q22BS0"/>
<dbReference type="EMBL" id="GG662500">
    <property type="protein sequence ID" value="EAR82719.1"/>
    <property type="molecule type" value="Genomic_DNA"/>
</dbReference>
<dbReference type="KEGG" id="tet:TTHERM_01085500"/>
<dbReference type="GeneID" id="7823062"/>
<sequence>MKVYSYQRNECNTSLKNDNDEEKTVLLKEYEVKLHSIAFEMDKLTSKLKEKNLQLEDQRQFFNDNYFFSSKFDQHMENMKSSFQQYNSEFESPQKNKDTQMHQKEGSNWELKEKNQLEKENCELKQIQLKYEHEIQELKKYIQNLQYNFNMYQNEINAQKYQMQKQIQIVEQDQKCLNQVMALANELQKMIKIVQSKNEEIKDIKSKNEQLEKRVQQQEKEKQALEAIISIQAGQIESKNKPESGRKGDQTPKQFKEEINNLLANSQDKSYKITIQDFDIKSNNNLYSNQDIQPLGLNKIESQQKQVNHFYLVTPRSNISQNISEFTGKSTNKGEEFQKQDFTRASQHFLNNQRQDLTPNSRFDKQTNSRLDLTSNSLSPIGKTQPKIVNLSQKQLNFKQ</sequence>
<evidence type="ECO:0000313" key="2">
    <source>
        <dbReference type="EMBL" id="EAR82719.1"/>
    </source>
</evidence>
<feature type="coiled-coil region" evidence="1">
    <location>
        <begin position="184"/>
        <end position="228"/>
    </location>
</feature>
<keyword evidence="3" id="KW-1185">Reference proteome</keyword>
<evidence type="ECO:0000313" key="3">
    <source>
        <dbReference type="Proteomes" id="UP000009168"/>
    </source>
</evidence>
<dbReference type="AlphaFoldDB" id="Q22BS0"/>
<dbReference type="HOGENOM" id="CLU_689820_0_0_1"/>
<organism evidence="2 3">
    <name type="scientific">Tetrahymena thermophila (strain SB210)</name>
    <dbReference type="NCBI Taxonomy" id="312017"/>
    <lineage>
        <taxon>Eukaryota</taxon>
        <taxon>Sar</taxon>
        <taxon>Alveolata</taxon>
        <taxon>Ciliophora</taxon>
        <taxon>Intramacronucleata</taxon>
        <taxon>Oligohymenophorea</taxon>
        <taxon>Hymenostomatida</taxon>
        <taxon>Tetrahymenina</taxon>
        <taxon>Tetrahymenidae</taxon>
        <taxon>Tetrahymena</taxon>
    </lineage>
</organism>
<evidence type="ECO:0000256" key="1">
    <source>
        <dbReference type="SAM" id="Coils"/>
    </source>
</evidence>
<feature type="coiled-coil region" evidence="1">
    <location>
        <begin position="117"/>
        <end position="155"/>
    </location>
</feature>
<dbReference type="Proteomes" id="UP000009168">
    <property type="component" value="Unassembled WGS sequence"/>
</dbReference>
<proteinExistence type="predicted"/>
<protein>
    <submittedName>
        <fullName evidence="2">Uncharacterized protein</fullName>
    </submittedName>
</protein>
<name>Q22BS0_TETTS</name>
<keyword evidence="1" id="KW-0175">Coiled coil</keyword>
<gene>
    <name evidence="2" type="ORF">TTHERM_01085500</name>
</gene>